<dbReference type="EMBL" id="VSRR010114603">
    <property type="protein sequence ID" value="MPC98559.1"/>
    <property type="molecule type" value="Genomic_DNA"/>
</dbReference>
<protein>
    <submittedName>
        <fullName evidence="1">Uncharacterized protein</fullName>
    </submittedName>
</protein>
<dbReference type="AlphaFoldDB" id="A0A5B7JUU2"/>
<keyword evidence="2" id="KW-1185">Reference proteome</keyword>
<organism evidence="1 2">
    <name type="scientific">Portunus trituberculatus</name>
    <name type="common">Swimming crab</name>
    <name type="synonym">Neptunus trituberculatus</name>
    <dbReference type="NCBI Taxonomy" id="210409"/>
    <lineage>
        <taxon>Eukaryota</taxon>
        <taxon>Metazoa</taxon>
        <taxon>Ecdysozoa</taxon>
        <taxon>Arthropoda</taxon>
        <taxon>Crustacea</taxon>
        <taxon>Multicrustacea</taxon>
        <taxon>Malacostraca</taxon>
        <taxon>Eumalacostraca</taxon>
        <taxon>Eucarida</taxon>
        <taxon>Decapoda</taxon>
        <taxon>Pleocyemata</taxon>
        <taxon>Brachyura</taxon>
        <taxon>Eubrachyura</taxon>
        <taxon>Portunoidea</taxon>
        <taxon>Portunidae</taxon>
        <taxon>Portuninae</taxon>
        <taxon>Portunus</taxon>
    </lineage>
</organism>
<reference evidence="1 2" key="1">
    <citation type="submission" date="2019-05" db="EMBL/GenBank/DDBJ databases">
        <title>Another draft genome of Portunus trituberculatus and its Hox gene families provides insights of decapod evolution.</title>
        <authorList>
            <person name="Jeong J.-H."/>
            <person name="Song I."/>
            <person name="Kim S."/>
            <person name="Choi T."/>
            <person name="Kim D."/>
            <person name="Ryu S."/>
            <person name="Kim W."/>
        </authorList>
    </citation>
    <scope>NUCLEOTIDE SEQUENCE [LARGE SCALE GENOMIC DNA]</scope>
    <source>
        <tissue evidence="1">Muscle</tissue>
    </source>
</reference>
<sequence length="97" mass="11127">MEGRTTKGKYVEDWRETLAIDKAYCVVHRHATVNKVPFPSACLLRTSCEAEYCRGEHYDDTLTHNYEDLDPRQPITHEGCQAVCSLEGRRAEALTRL</sequence>
<comment type="caution">
    <text evidence="1">The sequence shown here is derived from an EMBL/GenBank/DDBJ whole genome shotgun (WGS) entry which is preliminary data.</text>
</comment>
<proteinExistence type="predicted"/>
<dbReference type="Proteomes" id="UP000324222">
    <property type="component" value="Unassembled WGS sequence"/>
</dbReference>
<name>A0A5B7JUU2_PORTR</name>
<evidence type="ECO:0000313" key="2">
    <source>
        <dbReference type="Proteomes" id="UP000324222"/>
    </source>
</evidence>
<gene>
    <name evidence="1" type="ORF">E2C01_093933</name>
</gene>
<accession>A0A5B7JUU2</accession>
<evidence type="ECO:0000313" key="1">
    <source>
        <dbReference type="EMBL" id="MPC98559.1"/>
    </source>
</evidence>